<dbReference type="Gene3D" id="1.10.510.10">
    <property type="entry name" value="Transferase(Phosphotransferase) domain 1"/>
    <property type="match status" value="1"/>
</dbReference>
<gene>
    <name evidence="2" type="ORF">FisN_19Lh008</name>
</gene>
<comment type="caution">
    <text evidence="2">The sequence shown here is derived from an EMBL/GenBank/DDBJ whole genome shotgun (WGS) entry which is preliminary data.</text>
</comment>
<organism evidence="2 3">
    <name type="scientific">Fistulifera solaris</name>
    <name type="common">Oleaginous diatom</name>
    <dbReference type="NCBI Taxonomy" id="1519565"/>
    <lineage>
        <taxon>Eukaryota</taxon>
        <taxon>Sar</taxon>
        <taxon>Stramenopiles</taxon>
        <taxon>Ochrophyta</taxon>
        <taxon>Bacillariophyta</taxon>
        <taxon>Bacillariophyceae</taxon>
        <taxon>Bacillariophycidae</taxon>
        <taxon>Naviculales</taxon>
        <taxon>Naviculaceae</taxon>
        <taxon>Fistulifera</taxon>
    </lineage>
</organism>
<dbReference type="PROSITE" id="PS50011">
    <property type="entry name" value="PROTEIN_KINASE_DOM"/>
    <property type="match status" value="1"/>
</dbReference>
<evidence type="ECO:0000259" key="1">
    <source>
        <dbReference type="PROSITE" id="PS50011"/>
    </source>
</evidence>
<dbReference type="InParanoid" id="A0A1Z5JRP0"/>
<proteinExistence type="predicted"/>
<dbReference type="GO" id="GO:0005524">
    <property type="term" value="F:ATP binding"/>
    <property type="evidence" value="ECO:0007669"/>
    <property type="project" value="InterPro"/>
</dbReference>
<dbReference type="InterPro" id="IPR011009">
    <property type="entry name" value="Kinase-like_dom_sf"/>
</dbReference>
<reference evidence="2 3" key="1">
    <citation type="journal article" date="2015" name="Plant Cell">
        <title>Oil accumulation by the oleaginous diatom Fistulifera solaris as revealed by the genome and transcriptome.</title>
        <authorList>
            <person name="Tanaka T."/>
            <person name="Maeda Y."/>
            <person name="Veluchamy A."/>
            <person name="Tanaka M."/>
            <person name="Abida H."/>
            <person name="Marechal E."/>
            <person name="Bowler C."/>
            <person name="Muto M."/>
            <person name="Sunaga Y."/>
            <person name="Tanaka M."/>
            <person name="Yoshino T."/>
            <person name="Taniguchi T."/>
            <person name="Fukuda Y."/>
            <person name="Nemoto M."/>
            <person name="Matsumoto M."/>
            <person name="Wong P.S."/>
            <person name="Aburatani S."/>
            <person name="Fujibuchi W."/>
        </authorList>
    </citation>
    <scope>NUCLEOTIDE SEQUENCE [LARGE SCALE GENOMIC DNA]</scope>
    <source>
        <strain evidence="2 3">JPCC DA0580</strain>
    </source>
</reference>
<dbReference type="OrthoDB" id="122279at2759"/>
<sequence>MALTTIDACNDAQPSQTDRWKALTRASLQELFADSLFFRNYQTRREVPSLLFNDISTGNELGKGKYGRVKVITSFESAKESSKSFQRRQLFSLKGIQVAPDDELLDEKKDSRKEKQHEKSIQMLCKMHVRKNQFRYAIKVVNDDLDYETKTFSIVDLAKEACFLQQIKHPNIIRLRATVGELGTLSFGLVLDRLTSTLADEVLEWIKQYPECRQGRRIAVVNRLFVSRSRKQQLEAFYSHRLVVALDIARALRFLHKHNIVFRDLKPENLGISLRGHLILVDFGCAKELKEKELIEHPDGYKASAMAGTVRFMAPEVMKGLPYGLSSDVYSFSLMMWLLFSLEKPFKNVRFASMKDLCNLISEEGIRPQPLPILTGDMQNLIEDCWSANRADRPSIDHVCSILRAEIDATVNPSAKRHFIDRTKHILDISLHSLSLYSDCSSPDVMVPDLSPENKLKRLC</sequence>
<name>A0A1Z5JRP0_FISSO</name>
<feature type="domain" description="Protein kinase" evidence="1">
    <location>
        <begin position="55"/>
        <end position="411"/>
    </location>
</feature>
<evidence type="ECO:0000313" key="3">
    <source>
        <dbReference type="Proteomes" id="UP000198406"/>
    </source>
</evidence>
<dbReference type="PANTHER" id="PTHR23257:SF958">
    <property type="entry name" value="SERINE_THREONINE-PROTEIN KINASE WNK4"/>
    <property type="match status" value="1"/>
</dbReference>
<dbReference type="GO" id="GO:0007165">
    <property type="term" value="P:signal transduction"/>
    <property type="evidence" value="ECO:0007669"/>
    <property type="project" value="TreeGrafter"/>
</dbReference>
<dbReference type="InterPro" id="IPR000719">
    <property type="entry name" value="Prot_kinase_dom"/>
</dbReference>
<dbReference type="SMART" id="SM00220">
    <property type="entry name" value="S_TKc"/>
    <property type="match status" value="1"/>
</dbReference>
<keyword evidence="3" id="KW-1185">Reference proteome</keyword>
<dbReference type="GO" id="GO:0005737">
    <property type="term" value="C:cytoplasm"/>
    <property type="evidence" value="ECO:0007669"/>
    <property type="project" value="TreeGrafter"/>
</dbReference>
<evidence type="ECO:0000313" key="2">
    <source>
        <dbReference type="EMBL" id="GAX16431.1"/>
    </source>
</evidence>
<dbReference type="EMBL" id="BDSP01000106">
    <property type="protein sequence ID" value="GAX16431.1"/>
    <property type="molecule type" value="Genomic_DNA"/>
</dbReference>
<accession>A0A1Z5JRP0</accession>
<dbReference type="SUPFAM" id="SSF56112">
    <property type="entry name" value="Protein kinase-like (PK-like)"/>
    <property type="match status" value="1"/>
</dbReference>
<dbReference type="GO" id="GO:0004672">
    <property type="term" value="F:protein kinase activity"/>
    <property type="evidence" value="ECO:0007669"/>
    <property type="project" value="InterPro"/>
</dbReference>
<dbReference type="Pfam" id="PF00069">
    <property type="entry name" value="Pkinase"/>
    <property type="match status" value="1"/>
</dbReference>
<protein>
    <recommendedName>
        <fullName evidence="1">Protein kinase domain-containing protein</fullName>
    </recommendedName>
</protein>
<dbReference type="InterPro" id="IPR050167">
    <property type="entry name" value="Ser_Thr_protein_kinase"/>
</dbReference>
<dbReference type="AlphaFoldDB" id="A0A1Z5JRP0"/>
<dbReference type="Proteomes" id="UP000198406">
    <property type="component" value="Unassembled WGS sequence"/>
</dbReference>
<dbReference type="PANTHER" id="PTHR23257">
    <property type="entry name" value="SERINE-THREONINE PROTEIN KINASE"/>
    <property type="match status" value="1"/>
</dbReference>